<proteinExistence type="predicted"/>
<accession>A0ABQ1H1L9</accession>
<dbReference type="EMBL" id="BMDW01000017">
    <property type="protein sequence ID" value="GGA54552.1"/>
    <property type="molecule type" value="Genomic_DNA"/>
</dbReference>
<dbReference type="Gene3D" id="3.30.565.10">
    <property type="entry name" value="Histidine kinase-like ATPase, C-terminal domain"/>
    <property type="match status" value="1"/>
</dbReference>
<evidence type="ECO:0000313" key="2">
    <source>
        <dbReference type="Proteomes" id="UP000618591"/>
    </source>
</evidence>
<dbReference type="SUPFAM" id="SSF55874">
    <property type="entry name" value="ATPase domain of HSP90 chaperone/DNA topoisomerase II/histidine kinase"/>
    <property type="match status" value="1"/>
</dbReference>
<dbReference type="InterPro" id="IPR036890">
    <property type="entry name" value="HATPase_C_sf"/>
</dbReference>
<organism evidence="1 2">
    <name type="scientific">Sphingomonas psychrolutea</name>
    <dbReference type="NCBI Taxonomy" id="1259676"/>
    <lineage>
        <taxon>Bacteria</taxon>
        <taxon>Pseudomonadati</taxon>
        <taxon>Pseudomonadota</taxon>
        <taxon>Alphaproteobacteria</taxon>
        <taxon>Sphingomonadales</taxon>
        <taxon>Sphingomonadaceae</taxon>
        <taxon>Sphingomonas</taxon>
    </lineage>
</organism>
<keyword evidence="2" id="KW-1185">Reference proteome</keyword>
<comment type="caution">
    <text evidence="1">The sequence shown here is derived from an EMBL/GenBank/DDBJ whole genome shotgun (WGS) entry which is preliminary data.</text>
</comment>
<evidence type="ECO:0000313" key="1">
    <source>
        <dbReference type="EMBL" id="GGA54552.1"/>
    </source>
</evidence>
<gene>
    <name evidence="1" type="ORF">GCM10011395_26210</name>
</gene>
<reference evidence="2" key="1">
    <citation type="journal article" date="2019" name="Int. J. Syst. Evol. Microbiol.">
        <title>The Global Catalogue of Microorganisms (GCM) 10K type strain sequencing project: providing services to taxonomists for standard genome sequencing and annotation.</title>
        <authorList>
            <consortium name="The Broad Institute Genomics Platform"/>
            <consortium name="The Broad Institute Genome Sequencing Center for Infectious Disease"/>
            <person name="Wu L."/>
            <person name="Ma J."/>
        </authorList>
    </citation>
    <scope>NUCLEOTIDE SEQUENCE [LARGE SCALE GENOMIC DNA]</scope>
    <source>
        <strain evidence="2">CGMCC 1.10106</strain>
    </source>
</reference>
<dbReference type="Proteomes" id="UP000618591">
    <property type="component" value="Unassembled WGS sequence"/>
</dbReference>
<sequence length="460" mass="51642">MPAFASRQQIDEQSSINWDLLDNCVDGILRSIGEVQGDTPYTGYRATMTFDANYFIIEDNCGGIPKSVAEKYAFSMGRPPDEDVEQLAAAATVGMYGIGMKRAIFKLGTDALVESRHDEGFTVEFSPEWMSDRGWTDLPMFPLKDGELVDGGTRITVFQLHDECKKAFAEKTWIESFRNSISRHYAIIISKGFEVRVGTEEEIVAGAEPIAGAGFRLLETDALPDGSRVQPFTYFGVLDGVKVEIYAGLYRKLLTEEEADREEQTRGVKDDAGWTVACNDRVVIWKDTTRLTGWGEATVPNYHGQFIAITGLVLLHSDDPSKLPLTTTKRGIDAASNVYAEVKDLMREATKNLTSFTYRWKKHERDLDSIYQNSRYVELSALRTMAQEVSTGQVRKFATMKRSEVKLPVPVNETRTARVSFTADKDDIAKLKKHYFDDQQATNSEVGDAAFYDALKRIKK</sequence>
<name>A0ABQ1H1L9_9SPHN</name>
<protein>
    <submittedName>
        <fullName evidence="1">ATPase</fullName>
    </submittedName>
</protein>